<keyword evidence="2" id="KW-0812">Transmembrane</keyword>
<feature type="transmembrane region" description="Helical" evidence="2">
    <location>
        <begin position="544"/>
        <end position="566"/>
    </location>
</feature>
<protein>
    <submittedName>
        <fullName evidence="3">Uncharacterized protein</fullName>
    </submittedName>
</protein>
<feature type="transmembrane region" description="Helical" evidence="2">
    <location>
        <begin position="43"/>
        <end position="61"/>
    </location>
</feature>
<evidence type="ECO:0000313" key="3">
    <source>
        <dbReference type="EMBL" id="OSM06988.1"/>
    </source>
</evidence>
<feature type="region of interest" description="Disordered" evidence="1">
    <location>
        <begin position="189"/>
        <end position="212"/>
    </location>
</feature>
<dbReference type="EMBL" id="LVJN01000015">
    <property type="protein sequence ID" value="OSM06988.1"/>
    <property type="molecule type" value="Genomic_DNA"/>
</dbReference>
<feature type="transmembrane region" description="Helical" evidence="2">
    <location>
        <begin position="497"/>
        <end position="523"/>
    </location>
</feature>
<evidence type="ECO:0000313" key="4">
    <source>
        <dbReference type="Proteomes" id="UP000194003"/>
    </source>
</evidence>
<reference evidence="3 4" key="1">
    <citation type="journal article" date="2016" name="BMC Genomics">
        <title>Combined genomic and structural analyses of a cultured magnetotactic bacterium reveals its niche adaptation to a dynamic environment.</title>
        <authorList>
            <person name="Araujo A.C."/>
            <person name="Morillo V."/>
            <person name="Cypriano J."/>
            <person name="Teixeira L.C."/>
            <person name="Leao P."/>
            <person name="Lyra S."/>
            <person name="Almeida L.G."/>
            <person name="Bazylinski D.A."/>
            <person name="Vasconcellos A.T."/>
            <person name="Abreu F."/>
            <person name="Lins U."/>
        </authorList>
    </citation>
    <scope>NUCLEOTIDE SEQUENCE [LARGE SCALE GENOMIC DNA]</scope>
    <source>
        <strain evidence="3 4">IT-1</strain>
    </source>
</reference>
<dbReference type="Proteomes" id="UP000194003">
    <property type="component" value="Unassembled WGS sequence"/>
</dbReference>
<sequence length="650" mass="73215">MTPPPRPKRRFTLLPLWMRLGWVDYWRAFHCGRFACDGGGKDFSYLTLLLTLVISMALLLVSSHNGFLNRMTDALLGNIRPYGAPIWATAHWQNNDGIGRQVLDKLDAIGGEIPGVSTHPYRRLEVSRPRVVLPGAKSWRSKQPKFVGWAVYDKDPLWRLAVDPQPQQWGVRELSALLEELDIGAMLGLGDKPKQTKPATLRPQGPPPRQWKGLPLEVTLSKRLFAQMFDYDAYRQELSRVLRPAQMSDLPYSVSADELESKLTTLWLRMTVGREDHFFPFTVHWVDHIPAMEDVAYLFPLTTYHALMAAYHLPDLRFDPMNGGENRRGDLAMLKGDSYPLDELERYAACVNEAVARTGLTGVPVVSERECRLPRLPPEGARTIPTAMWDAMEHDNRNQLWLPCHKLAQDDPMRGALCSGWHEEDAKRVIMVPWDVTGYGSAFASVHVYVADPGNLSAVIERMTALRLDDQQLALNIHPKYQDALNRFNLLSDQLKIFIPAFAMAFGLLMIMLLAAQIGTLLGHRRHDFGMLLTRGVTWRGIHMKVYFQMTIATLISGSIATFGLLTAMRAWLGPDFIAVMERYRDLLNPGVGVEPLPLSALELALVWGGCYLAVLLVSALMLMKLPVRWGVTPSELLHGEGGVLKPTRY</sequence>
<dbReference type="AlphaFoldDB" id="A0A1Y2K8B5"/>
<proteinExistence type="predicted"/>
<evidence type="ECO:0000256" key="2">
    <source>
        <dbReference type="SAM" id="Phobius"/>
    </source>
</evidence>
<accession>A0A1Y2K8B5</accession>
<name>A0A1Y2K8B5_9PROT</name>
<comment type="caution">
    <text evidence="3">The sequence shown here is derived from an EMBL/GenBank/DDBJ whole genome shotgun (WGS) entry which is preliminary data.</text>
</comment>
<gene>
    <name evidence="3" type="ORF">MAIT1_00113</name>
</gene>
<feature type="transmembrane region" description="Helical" evidence="2">
    <location>
        <begin position="605"/>
        <end position="624"/>
    </location>
</feature>
<keyword evidence="4" id="KW-1185">Reference proteome</keyword>
<organism evidence="3 4">
    <name type="scientific">Magnetofaba australis IT-1</name>
    <dbReference type="NCBI Taxonomy" id="1434232"/>
    <lineage>
        <taxon>Bacteria</taxon>
        <taxon>Pseudomonadati</taxon>
        <taxon>Pseudomonadota</taxon>
        <taxon>Magnetococcia</taxon>
        <taxon>Magnetococcales</taxon>
        <taxon>Magnetococcaceae</taxon>
        <taxon>Magnetofaba</taxon>
    </lineage>
</organism>
<dbReference type="STRING" id="1434232.MAIT1_00113"/>
<evidence type="ECO:0000256" key="1">
    <source>
        <dbReference type="SAM" id="MobiDB-lite"/>
    </source>
</evidence>
<keyword evidence="2" id="KW-1133">Transmembrane helix</keyword>
<keyword evidence="2" id="KW-0472">Membrane</keyword>